<reference evidence="2 3" key="1">
    <citation type="submission" date="2016-08" db="EMBL/GenBank/DDBJ databases">
        <authorList>
            <consortium name="Lentinula edodes genome sequencing consortium"/>
            <person name="Sakamoto Y."/>
            <person name="Nakade K."/>
            <person name="Sato S."/>
            <person name="Yoshida Y."/>
            <person name="Miyazaki K."/>
            <person name="Natsume S."/>
            <person name="Konno N."/>
        </authorList>
    </citation>
    <scope>NUCLEOTIDE SEQUENCE [LARGE SCALE GENOMIC DNA]</scope>
    <source>
        <strain evidence="2 3">NBRC 111202</strain>
    </source>
</reference>
<keyword evidence="1" id="KW-0812">Transmembrane</keyword>
<feature type="transmembrane region" description="Helical" evidence="1">
    <location>
        <begin position="131"/>
        <end position="153"/>
    </location>
</feature>
<name>A0A1Q3EM27_LENED</name>
<reference evidence="2 3" key="2">
    <citation type="submission" date="2017-02" db="EMBL/GenBank/DDBJ databases">
        <title>A genome survey and senescence transcriptome analysis in Lentinula edodes.</title>
        <authorList>
            <person name="Sakamoto Y."/>
            <person name="Nakade K."/>
            <person name="Sato S."/>
            <person name="Yoshida Y."/>
            <person name="Miyazaki K."/>
            <person name="Natsume S."/>
            <person name="Konno N."/>
        </authorList>
    </citation>
    <scope>NUCLEOTIDE SEQUENCE [LARGE SCALE GENOMIC DNA]</scope>
    <source>
        <strain evidence="2 3">NBRC 111202</strain>
    </source>
</reference>
<dbReference type="AlphaFoldDB" id="A0A1Q3EM27"/>
<gene>
    <name evidence="2" type="ORF">LENED_010321</name>
</gene>
<evidence type="ECO:0000256" key="1">
    <source>
        <dbReference type="SAM" id="Phobius"/>
    </source>
</evidence>
<accession>A0A1Q3EM27</accession>
<keyword evidence="1" id="KW-1133">Transmembrane helix</keyword>
<feature type="transmembrane region" description="Helical" evidence="1">
    <location>
        <begin position="91"/>
        <end position="111"/>
    </location>
</feature>
<sequence>MTDFPALRISFYFASALFSVVLLGLTAARIHYTTHIPLGDPLNSGKDFFDPIVAELLATSILAILWSWFIIHCIHRRHENRFISTFRGELIGLFILWVMYLVGAAIATTFWGKLGWCQMFLPCRVLTALVAFAWINFIIMTFILFIDIAFVVANGGFREPLHGRWDPRASHYGNSNFQWSWSGKTKKTTKRSRFWW</sequence>
<comment type="caution">
    <text evidence="2">The sequence shown here is derived from an EMBL/GenBank/DDBJ whole genome shotgun (WGS) entry which is preliminary data.</text>
</comment>
<keyword evidence="3" id="KW-1185">Reference proteome</keyword>
<dbReference type="EMBL" id="BDGU01000612">
    <property type="protein sequence ID" value="GAW08267.1"/>
    <property type="molecule type" value="Genomic_DNA"/>
</dbReference>
<feature type="transmembrane region" description="Helical" evidence="1">
    <location>
        <begin position="12"/>
        <end position="32"/>
    </location>
</feature>
<organism evidence="2 3">
    <name type="scientific">Lentinula edodes</name>
    <name type="common">Shiitake mushroom</name>
    <name type="synonym">Lentinus edodes</name>
    <dbReference type="NCBI Taxonomy" id="5353"/>
    <lineage>
        <taxon>Eukaryota</taxon>
        <taxon>Fungi</taxon>
        <taxon>Dikarya</taxon>
        <taxon>Basidiomycota</taxon>
        <taxon>Agaricomycotina</taxon>
        <taxon>Agaricomycetes</taxon>
        <taxon>Agaricomycetidae</taxon>
        <taxon>Agaricales</taxon>
        <taxon>Marasmiineae</taxon>
        <taxon>Omphalotaceae</taxon>
        <taxon>Lentinula</taxon>
    </lineage>
</organism>
<dbReference type="STRING" id="5353.A0A1Q3EM27"/>
<proteinExistence type="predicted"/>
<protein>
    <recommendedName>
        <fullName evidence="4">MARVEL domain-containing protein</fullName>
    </recommendedName>
</protein>
<evidence type="ECO:0008006" key="4">
    <source>
        <dbReference type="Google" id="ProtNLM"/>
    </source>
</evidence>
<dbReference type="Proteomes" id="UP000188533">
    <property type="component" value="Unassembled WGS sequence"/>
</dbReference>
<keyword evidence="1" id="KW-0472">Membrane</keyword>
<evidence type="ECO:0000313" key="2">
    <source>
        <dbReference type="EMBL" id="GAW08267.1"/>
    </source>
</evidence>
<evidence type="ECO:0000313" key="3">
    <source>
        <dbReference type="Proteomes" id="UP000188533"/>
    </source>
</evidence>
<feature type="transmembrane region" description="Helical" evidence="1">
    <location>
        <begin position="52"/>
        <end position="71"/>
    </location>
</feature>